<dbReference type="SUPFAM" id="SSF51004">
    <property type="entry name" value="C-terminal (heme d1) domain of cytochrome cd1-nitrite reductase"/>
    <property type="match status" value="1"/>
</dbReference>
<gene>
    <name evidence="5" type="ORF">DES53_106280</name>
</gene>
<feature type="chain" id="PRO_5016825457" evidence="4">
    <location>
        <begin position="25"/>
        <end position="387"/>
    </location>
</feature>
<dbReference type="EMBL" id="QNRR01000006">
    <property type="protein sequence ID" value="RBP42571.1"/>
    <property type="molecule type" value="Genomic_DNA"/>
</dbReference>
<dbReference type="InterPro" id="IPR050282">
    <property type="entry name" value="Cycloisomerase_2"/>
</dbReference>
<protein>
    <submittedName>
        <fullName evidence="5">6-phosphogluconolactonase</fullName>
    </submittedName>
</protein>
<dbReference type="AlphaFoldDB" id="A0A366HIM9"/>
<evidence type="ECO:0000256" key="3">
    <source>
        <dbReference type="SAM" id="MobiDB-lite"/>
    </source>
</evidence>
<comment type="similarity">
    <text evidence="1">Belongs to the cycloisomerase 2 family.</text>
</comment>
<dbReference type="Proteomes" id="UP000253426">
    <property type="component" value="Unassembled WGS sequence"/>
</dbReference>
<evidence type="ECO:0000256" key="2">
    <source>
        <dbReference type="ARBA" id="ARBA00022526"/>
    </source>
</evidence>
<feature type="signal peptide" evidence="4">
    <location>
        <begin position="1"/>
        <end position="24"/>
    </location>
</feature>
<evidence type="ECO:0000256" key="1">
    <source>
        <dbReference type="ARBA" id="ARBA00005564"/>
    </source>
</evidence>
<evidence type="ECO:0000313" key="5">
    <source>
        <dbReference type="EMBL" id="RBP42571.1"/>
    </source>
</evidence>
<dbReference type="Gene3D" id="2.130.10.10">
    <property type="entry name" value="YVTN repeat-like/Quinoprotein amine dehydrogenase"/>
    <property type="match status" value="1"/>
</dbReference>
<feature type="compositionally biased region" description="Polar residues" evidence="3">
    <location>
        <begin position="163"/>
        <end position="173"/>
    </location>
</feature>
<sequence>MKHRFLSSILTAGLMASSSLLVQAASDQFVYVGTYTNNKNARVESKGIYVFGLDSKSGKLEPLGLAAEVKSPSFLAISPDKKFVYSVSELAGASGGAISAFTIDAATGKLTQLNQQPTVGGGPCHVSVDPSGKAVMAANYGGGSVVSYPVKADGSLGEHGSFIQHTGASNANPKRQKDPHAHSINVDKTGKFAFAADLGCDKVFIYKLDAAAGKLTPNDPAFAEVPPAGGPRHFAFHPSGKYGYVCNEMTCTVTSFSYDADKGALTALETISTLPAGVAVDPKFSTAETAVHPSGKFVYVSNRGHDTIAIFKVDPATGKLTYVENAPAGVNIPRNFGIDPTGKWLITAGQNSSTIAVFSIDQETGKLKPTGQTFDVGAPVCVRFLQK</sequence>
<keyword evidence="2" id="KW-0313">Glucose metabolism</keyword>
<reference evidence="5 6" key="1">
    <citation type="submission" date="2018-06" db="EMBL/GenBank/DDBJ databases">
        <title>Genomic Encyclopedia of Type Strains, Phase IV (KMG-IV): sequencing the most valuable type-strain genomes for metagenomic binning, comparative biology and taxonomic classification.</title>
        <authorList>
            <person name="Goeker M."/>
        </authorList>
    </citation>
    <scope>NUCLEOTIDE SEQUENCE [LARGE SCALE GENOMIC DNA]</scope>
    <source>
        <strain evidence="5 6">DSM 25532</strain>
    </source>
</reference>
<dbReference type="OrthoDB" id="9790815at2"/>
<evidence type="ECO:0000256" key="4">
    <source>
        <dbReference type="SAM" id="SignalP"/>
    </source>
</evidence>
<organism evidence="5 6">
    <name type="scientific">Roseimicrobium gellanilyticum</name>
    <dbReference type="NCBI Taxonomy" id="748857"/>
    <lineage>
        <taxon>Bacteria</taxon>
        <taxon>Pseudomonadati</taxon>
        <taxon>Verrucomicrobiota</taxon>
        <taxon>Verrucomicrobiia</taxon>
        <taxon>Verrucomicrobiales</taxon>
        <taxon>Verrucomicrobiaceae</taxon>
        <taxon>Roseimicrobium</taxon>
    </lineage>
</organism>
<dbReference type="FunFam" id="2.130.10.10:FF:000306">
    <property type="entry name" value="3-carboxymuconate cyclase"/>
    <property type="match status" value="1"/>
</dbReference>
<dbReference type="InterPro" id="IPR019405">
    <property type="entry name" value="Lactonase_7-beta_prop"/>
</dbReference>
<dbReference type="InterPro" id="IPR011048">
    <property type="entry name" value="Haem_d1_sf"/>
</dbReference>
<proteinExistence type="inferred from homology"/>
<evidence type="ECO:0000313" key="6">
    <source>
        <dbReference type="Proteomes" id="UP000253426"/>
    </source>
</evidence>
<dbReference type="InterPro" id="IPR015943">
    <property type="entry name" value="WD40/YVTN_repeat-like_dom_sf"/>
</dbReference>
<dbReference type="PANTHER" id="PTHR30344">
    <property type="entry name" value="6-PHOSPHOGLUCONOLACTONASE-RELATED"/>
    <property type="match status" value="1"/>
</dbReference>
<dbReference type="PANTHER" id="PTHR30344:SF1">
    <property type="entry name" value="6-PHOSPHOGLUCONOLACTONASE"/>
    <property type="match status" value="1"/>
</dbReference>
<dbReference type="Pfam" id="PF10282">
    <property type="entry name" value="Lactonase"/>
    <property type="match status" value="1"/>
</dbReference>
<accession>A0A366HIM9</accession>
<dbReference type="GO" id="GO:0017057">
    <property type="term" value="F:6-phosphogluconolactonase activity"/>
    <property type="evidence" value="ECO:0007669"/>
    <property type="project" value="TreeGrafter"/>
</dbReference>
<dbReference type="GO" id="GO:0006006">
    <property type="term" value="P:glucose metabolic process"/>
    <property type="evidence" value="ECO:0007669"/>
    <property type="project" value="UniProtKB-KW"/>
</dbReference>
<keyword evidence="4" id="KW-0732">Signal</keyword>
<dbReference type="RefSeq" id="WP_113959690.1">
    <property type="nucleotide sequence ID" value="NZ_QNRR01000006.1"/>
</dbReference>
<dbReference type="GO" id="GO:0005829">
    <property type="term" value="C:cytosol"/>
    <property type="evidence" value="ECO:0007669"/>
    <property type="project" value="TreeGrafter"/>
</dbReference>
<feature type="region of interest" description="Disordered" evidence="3">
    <location>
        <begin position="159"/>
        <end position="182"/>
    </location>
</feature>
<name>A0A366HIM9_9BACT</name>
<comment type="caution">
    <text evidence="5">The sequence shown here is derived from an EMBL/GenBank/DDBJ whole genome shotgun (WGS) entry which is preliminary data.</text>
</comment>
<keyword evidence="6" id="KW-1185">Reference proteome</keyword>
<keyword evidence="2" id="KW-0119">Carbohydrate metabolism</keyword>